<sequence length="98" mass="11989">MYNPMQRHILNRKLYQLFKAEQLEGFHDALKLLAQKIDWYVTAHSTDEEETTRIIQEIFIRLWMNRQHLEYDTFENTIHAVTYKVTLQFFENPEDALR</sequence>
<dbReference type="AlphaFoldDB" id="A0A1K1NTP4"/>
<organism evidence="1 2">
    <name type="scientific">Sinomicrobium oceani</name>
    <dbReference type="NCBI Taxonomy" id="1150368"/>
    <lineage>
        <taxon>Bacteria</taxon>
        <taxon>Pseudomonadati</taxon>
        <taxon>Bacteroidota</taxon>
        <taxon>Flavobacteriia</taxon>
        <taxon>Flavobacteriales</taxon>
        <taxon>Flavobacteriaceae</taxon>
        <taxon>Sinomicrobium</taxon>
    </lineage>
</organism>
<name>A0A1K1NTP4_9FLAO</name>
<gene>
    <name evidence="1" type="ORF">SAMN02927921_01456</name>
</gene>
<dbReference type="EMBL" id="FPJE01000006">
    <property type="protein sequence ID" value="SFW38906.1"/>
    <property type="molecule type" value="Genomic_DNA"/>
</dbReference>
<reference evidence="1 2" key="1">
    <citation type="submission" date="2016-11" db="EMBL/GenBank/DDBJ databases">
        <authorList>
            <person name="Jaros S."/>
            <person name="Januszkiewicz K."/>
            <person name="Wedrychowicz H."/>
        </authorList>
    </citation>
    <scope>NUCLEOTIDE SEQUENCE [LARGE SCALE GENOMIC DNA]</scope>
    <source>
        <strain evidence="1 2">CGMCC 1.12145</strain>
    </source>
</reference>
<evidence type="ECO:0000313" key="1">
    <source>
        <dbReference type="EMBL" id="SFW38906.1"/>
    </source>
</evidence>
<protein>
    <recommendedName>
        <fullName evidence="3">Sigma-70 region 2</fullName>
    </recommendedName>
</protein>
<evidence type="ECO:0000313" key="2">
    <source>
        <dbReference type="Proteomes" id="UP000182248"/>
    </source>
</evidence>
<evidence type="ECO:0008006" key="3">
    <source>
        <dbReference type="Google" id="ProtNLM"/>
    </source>
</evidence>
<dbReference type="Proteomes" id="UP000182248">
    <property type="component" value="Unassembled WGS sequence"/>
</dbReference>
<proteinExistence type="predicted"/>
<accession>A0A1K1NTP4</accession>
<keyword evidence="2" id="KW-1185">Reference proteome</keyword>